<feature type="compositionally biased region" description="Basic and acidic residues" evidence="1">
    <location>
        <begin position="53"/>
        <end position="64"/>
    </location>
</feature>
<organism evidence="2 3">
    <name type="scientific">Potamilus streckersoni</name>
    <dbReference type="NCBI Taxonomy" id="2493646"/>
    <lineage>
        <taxon>Eukaryota</taxon>
        <taxon>Metazoa</taxon>
        <taxon>Spiralia</taxon>
        <taxon>Lophotrochozoa</taxon>
        <taxon>Mollusca</taxon>
        <taxon>Bivalvia</taxon>
        <taxon>Autobranchia</taxon>
        <taxon>Heteroconchia</taxon>
        <taxon>Palaeoheterodonta</taxon>
        <taxon>Unionida</taxon>
        <taxon>Unionoidea</taxon>
        <taxon>Unionidae</taxon>
        <taxon>Ambleminae</taxon>
        <taxon>Lampsilini</taxon>
        <taxon>Potamilus</taxon>
    </lineage>
</organism>
<protein>
    <submittedName>
        <fullName evidence="2">Uncharacterized protein</fullName>
    </submittedName>
</protein>
<dbReference type="Proteomes" id="UP001195483">
    <property type="component" value="Unassembled WGS sequence"/>
</dbReference>
<reference evidence="2" key="2">
    <citation type="journal article" date="2021" name="Genome Biol. Evol.">
        <title>Developing a high-quality reference genome for a parasitic bivalve with doubly uniparental inheritance (Bivalvia: Unionida).</title>
        <authorList>
            <person name="Smith C.H."/>
        </authorList>
    </citation>
    <scope>NUCLEOTIDE SEQUENCE</scope>
    <source>
        <strain evidence="2">CHS0354</strain>
        <tissue evidence="2">Mantle</tissue>
    </source>
</reference>
<evidence type="ECO:0000256" key="1">
    <source>
        <dbReference type="SAM" id="MobiDB-lite"/>
    </source>
</evidence>
<keyword evidence="3" id="KW-1185">Reference proteome</keyword>
<accession>A0AAE0RXE7</accession>
<sequence length="64" mass="7194">MNRCFAGSRCGATFEGDVDIRGICERTSESDYRDPAQAEALTPERGNNTKRLPIKESKRMEQIS</sequence>
<dbReference type="AlphaFoldDB" id="A0AAE0RXE7"/>
<reference evidence="2" key="3">
    <citation type="submission" date="2023-05" db="EMBL/GenBank/DDBJ databases">
        <authorList>
            <person name="Smith C.H."/>
        </authorList>
    </citation>
    <scope>NUCLEOTIDE SEQUENCE</scope>
    <source>
        <strain evidence="2">CHS0354</strain>
        <tissue evidence="2">Mantle</tissue>
    </source>
</reference>
<evidence type="ECO:0000313" key="3">
    <source>
        <dbReference type="Proteomes" id="UP001195483"/>
    </source>
</evidence>
<dbReference type="EMBL" id="JAEAOA010001977">
    <property type="protein sequence ID" value="KAK3581095.1"/>
    <property type="molecule type" value="Genomic_DNA"/>
</dbReference>
<proteinExistence type="predicted"/>
<evidence type="ECO:0000313" key="2">
    <source>
        <dbReference type="EMBL" id="KAK3581095.1"/>
    </source>
</evidence>
<name>A0AAE0RXE7_9BIVA</name>
<reference evidence="2" key="1">
    <citation type="journal article" date="2021" name="Genome Biol. Evol.">
        <title>A High-Quality Reference Genome for a Parasitic Bivalve with Doubly Uniparental Inheritance (Bivalvia: Unionida).</title>
        <authorList>
            <person name="Smith C.H."/>
        </authorList>
    </citation>
    <scope>NUCLEOTIDE SEQUENCE</scope>
    <source>
        <strain evidence="2">CHS0354</strain>
    </source>
</reference>
<gene>
    <name evidence="2" type="ORF">CHS0354_033884</name>
</gene>
<feature type="region of interest" description="Disordered" evidence="1">
    <location>
        <begin position="28"/>
        <end position="64"/>
    </location>
</feature>
<comment type="caution">
    <text evidence="2">The sequence shown here is derived from an EMBL/GenBank/DDBJ whole genome shotgun (WGS) entry which is preliminary data.</text>
</comment>